<feature type="compositionally biased region" description="Basic and acidic residues" evidence="4">
    <location>
        <begin position="624"/>
        <end position="673"/>
    </location>
</feature>
<feature type="compositionally biased region" description="Pro residues" evidence="4">
    <location>
        <begin position="840"/>
        <end position="859"/>
    </location>
</feature>
<feature type="compositionally biased region" description="Basic and acidic residues" evidence="4">
    <location>
        <begin position="819"/>
        <end position="828"/>
    </location>
</feature>
<proteinExistence type="inferred from homology"/>
<reference evidence="6" key="2">
    <citation type="submission" date="2023-06" db="EMBL/GenBank/DDBJ databases">
        <authorList>
            <consortium name="Lawrence Berkeley National Laboratory"/>
            <person name="Mondo S.J."/>
            <person name="Hensen N."/>
            <person name="Bonometti L."/>
            <person name="Westerberg I."/>
            <person name="Brannstrom I.O."/>
            <person name="Guillou S."/>
            <person name="Cros-Aarteil S."/>
            <person name="Calhoun S."/>
            <person name="Haridas S."/>
            <person name="Kuo A."/>
            <person name="Pangilinan J."/>
            <person name="Riley R."/>
            <person name="Labutti K."/>
            <person name="Andreopoulos B."/>
            <person name="Lipzen A."/>
            <person name="Chen C."/>
            <person name="Yanf M."/>
            <person name="Daum C."/>
            <person name="Ng V."/>
            <person name="Clum A."/>
            <person name="Steindorff A."/>
            <person name="Ohm R."/>
            <person name="Martin F."/>
            <person name="Silar P."/>
            <person name="Natvig D."/>
            <person name="Lalanne C."/>
            <person name="Gautier V."/>
            <person name="Ament-Velasquez S.L."/>
            <person name="Kruys A."/>
            <person name="Hutchinson M.I."/>
            <person name="Powell A.J."/>
            <person name="Barry K."/>
            <person name="Miller A.N."/>
            <person name="Grigoriev I.V."/>
            <person name="Debuchy R."/>
            <person name="Gladieux P."/>
            <person name="Thoren M.H."/>
            <person name="Johannesson H."/>
        </authorList>
    </citation>
    <scope>NUCLEOTIDE SEQUENCE</scope>
    <source>
        <strain evidence="6">PSN324</strain>
    </source>
</reference>
<feature type="compositionally biased region" description="Basic residues" evidence="4">
    <location>
        <begin position="994"/>
        <end position="1006"/>
    </location>
</feature>
<dbReference type="InterPro" id="IPR001300">
    <property type="entry name" value="Peptidase_C2_calpain_cat"/>
</dbReference>
<dbReference type="PANTHER" id="PTHR10183:SF397">
    <property type="entry name" value="CALPAIN CATALYTIC DOMAIN-CONTAINING PROTEIN"/>
    <property type="match status" value="1"/>
</dbReference>
<comment type="caution">
    <text evidence="6">The sequence shown here is derived from an EMBL/GenBank/DDBJ whole genome shotgun (WGS) entry which is preliminary data.</text>
</comment>
<keyword evidence="3" id="KW-0788">Thiol protease</keyword>
<dbReference type="PRINTS" id="PR00704">
    <property type="entry name" value="CALPAIN"/>
</dbReference>
<feature type="compositionally biased region" description="Low complexity" evidence="4">
    <location>
        <begin position="1011"/>
        <end position="1022"/>
    </location>
</feature>
<dbReference type="SMART" id="SM00230">
    <property type="entry name" value="CysPc"/>
    <property type="match status" value="1"/>
</dbReference>
<feature type="compositionally biased region" description="Basic and acidic residues" evidence="4">
    <location>
        <begin position="680"/>
        <end position="694"/>
    </location>
</feature>
<feature type="compositionally biased region" description="Acidic residues" evidence="4">
    <location>
        <begin position="1074"/>
        <end position="1085"/>
    </location>
</feature>
<dbReference type="InterPro" id="IPR000169">
    <property type="entry name" value="Pept_cys_AS"/>
</dbReference>
<keyword evidence="7" id="KW-1185">Reference proteome</keyword>
<dbReference type="GO" id="GO:0006508">
    <property type="term" value="P:proteolysis"/>
    <property type="evidence" value="ECO:0007669"/>
    <property type="project" value="UniProtKB-KW"/>
</dbReference>
<dbReference type="PROSITE" id="PS50203">
    <property type="entry name" value="CALPAIN_CAT"/>
    <property type="match status" value="1"/>
</dbReference>
<evidence type="ECO:0000256" key="1">
    <source>
        <dbReference type="ARBA" id="ARBA00007623"/>
    </source>
</evidence>
<evidence type="ECO:0000259" key="5">
    <source>
        <dbReference type="PROSITE" id="PS50203"/>
    </source>
</evidence>
<feature type="active site" evidence="2 3">
    <location>
        <position position="187"/>
    </location>
</feature>
<sequence length="1085" mass="122007">MHGYSSNSETDDEYAYRKNKGVVAAPANSNDANKKLKKRRWPPQQNINRIWKRFSNKRFNKALAVLPFDPVLPPTISDRSNELIDAGYQRAVDECRRKVKKIIQECRRVNMRYRDPGWDIDWDLKMEKGHCLNTLGRTKFDITMSNLLNPSSSIPKAVKRVHEIFDKPTFMGSISGSDVKQGSLGDCWLMATLSGLANVEDGIKRLCVEYDTRIGIYGFVFYRDGEWIYSIIDDKLYLKSPCWDSPSMHRDLLQQVDREDAERVYRQTYQTGSKALFFAQCKDQNETWVPLIEKAYAKAHGDYASLSGGWIGEGLEDLSGGVTTELLASDILDLDGFWQDELSRVNDEFLFGCSTGLLDGGYGERDGITEGHAYIIMEARTLKDGTRLVKLRNPWGKNRKGIWEGAWSDGSKEWTTEVQEELGHQFGSDSVFWISYDDLLRKYQHFDRTRLFREKDWRCCQRWIGVEVPWKPHYNEKFHIKLTKEGPLVIVLSQLDNRYFKGLHGQYSFRLQFRIHEQDRPNPEDYIVRSHGNYLMDRSVSIELPCMLPGNYSVFISVAGERDTDQPSIENVVKRECKKRVENEKFAQVGYAYDLAHSKATAHLEAVKKLRKKADQKKASGQRVNERHRNWERRHMNREVTKKQARKNNEKARARNAAREEKKRKEEELKPKDASVQTEESPKEKSEAKDEKTPEASPDSKAADVKADDASKTKDAADKPDAEKAEAESKTSAPSSEAKDESKDSDDSGNDTPTITPAATPMVEKTEPQASDESKVDKDEAKADDKMEDNKDAPPSGASSDSSGSPQLTPKSDASVPHTDGDKDKEKVTVPPASGSSVPGGPPPPAPAPSQPAPPPPPAAKKEPHPYVTSDGESSASPVEDWELLYSSDDMTRKPRMAPQGAAGAVVNKYREDTDDENDPDPWNAICVVGLRVYSKDEGLELRVVMEGGPLEEGGMGEKGGVDIDNAQANAGGMRREREDEVEYEGDSEDGKKEKKSRRKKRTKGRKGSDGESSSGSESGSGSEEEEEKTKKNKEEVTEKQEEKKEEKKEKGKEADNGMAKYPVMVQKGGKGDEEYETAVESIDI</sequence>
<keyword evidence="3" id="KW-0378">Hydrolase</keyword>
<organism evidence="6 7">
    <name type="scientific">Cladorrhinum samala</name>
    <dbReference type="NCBI Taxonomy" id="585594"/>
    <lineage>
        <taxon>Eukaryota</taxon>
        <taxon>Fungi</taxon>
        <taxon>Dikarya</taxon>
        <taxon>Ascomycota</taxon>
        <taxon>Pezizomycotina</taxon>
        <taxon>Sordariomycetes</taxon>
        <taxon>Sordariomycetidae</taxon>
        <taxon>Sordariales</taxon>
        <taxon>Podosporaceae</taxon>
        <taxon>Cladorrhinum</taxon>
    </lineage>
</organism>
<protein>
    <submittedName>
        <fullName evidence="6">Calpain-D</fullName>
    </submittedName>
</protein>
<dbReference type="PROSITE" id="PS00139">
    <property type="entry name" value="THIOL_PROTEASE_CYS"/>
    <property type="match status" value="1"/>
</dbReference>
<feature type="region of interest" description="Disordered" evidence="4">
    <location>
        <begin position="1"/>
        <end position="41"/>
    </location>
</feature>
<evidence type="ECO:0000256" key="2">
    <source>
        <dbReference type="PIRSR" id="PIRSR622684-1"/>
    </source>
</evidence>
<feature type="compositionally biased region" description="Basic and acidic residues" evidence="4">
    <location>
        <begin position="1028"/>
        <end position="1056"/>
    </location>
</feature>
<feature type="region of interest" description="Disordered" evidence="4">
    <location>
        <begin position="950"/>
        <end position="1085"/>
    </location>
</feature>
<reference evidence="6" key="1">
    <citation type="journal article" date="2023" name="Mol. Phylogenet. Evol.">
        <title>Genome-scale phylogeny and comparative genomics of the fungal order Sordariales.</title>
        <authorList>
            <person name="Hensen N."/>
            <person name="Bonometti L."/>
            <person name="Westerberg I."/>
            <person name="Brannstrom I.O."/>
            <person name="Guillou S."/>
            <person name="Cros-Aarteil S."/>
            <person name="Calhoun S."/>
            <person name="Haridas S."/>
            <person name="Kuo A."/>
            <person name="Mondo S."/>
            <person name="Pangilinan J."/>
            <person name="Riley R."/>
            <person name="LaButti K."/>
            <person name="Andreopoulos B."/>
            <person name="Lipzen A."/>
            <person name="Chen C."/>
            <person name="Yan M."/>
            <person name="Daum C."/>
            <person name="Ng V."/>
            <person name="Clum A."/>
            <person name="Steindorff A."/>
            <person name="Ohm R.A."/>
            <person name="Martin F."/>
            <person name="Silar P."/>
            <person name="Natvig D.O."/>
            <person name="Lalanne C."/>
            <person name="Gautier V."/>
            <person name="Ament-Velasquez S.L."/>
            <person name="Kruys A."/>
            <person name="Hutchinson M.I."/>
            <person name="Powell A.J."/>
            <person name="Barry K."/>
            <person name="Miller A.N."/>
            <person name="Grigoriev I.V."/>
            <person name="Debuchy R."/>
            <person name="Gladieux P."/>
            <person name="Hiltunen Thoren M."/>
            <person name="Johannesson H."/>
        </authorList>
    </citation>
    <scope>NUCLEOTIDE SEQUENCE</scope>
    <source>
        <strain evidence="6">PSN324</strain>
    </source>
</reference>
<dbReference type="Gene3D" id="3.90.70.10">
    <property type="entry name" value="Cysteine proteinases"/>
    <property type="match status" value="1"/>
</dbReference>
<evidence type="ECO:0000313" key="6">
    <source>
        <dbReference type="EMBL" id="KAK4460169.1"/>
    </source>
</evidence>
<gene>
    <name evidence="6" type="ORF">QBC42DRAFT_288785</name>
</gene>
<evidence type="ECO:0000313" key="7">
    <source>
        <dbReference type="Proteomes" id="UP001321749"/>
    </source>
</evidence>
<comment type="similarity">
    <text evidence="1">Belongs to the peptidase C2 family.</text>
</comment>
<feature type="compositionally biased region" description="Basic and acidic residues" evidence="4">
    <location>
        <begin position="737"/>
        <end position="746"/>
    </location>
</feature>
<keyword evidence="3" id="KW-0645">Protease</keyword>
<dbReference type="AlphaFoldDB" id="A0AAV9HJ19"/>
<dbReference type="PANTHER" id="PTHR10183">
    <property type="entry name" value="CALPAIN"/>
    <property type="match status" value="1"/>
</dbReference>
<dbReference type="Pfam" id="PF00648">
    <property type="entry name" value="Peptidase_C2"/>
    <property type="match status" value="1"/>
</dbReference>
<dbReference type="InterPro" id="IPR022684">
    <property type="entry name" value="Calpain_cysteine_protease"/>
</dbReference>
<feature type="active site" evidence="2 3">
    <location>
        <position position="372"/>
    </location>
</feature>
<name>A0AAV9HJ19_9PEZI</name>
<dbReference type="EMBL" id="MU865018">
    <property type="protein sequence ID" value="KAK4460169.1"/>
    <property type="molecule type" value="Genomic_DNA"/>
</dbReference>
<accession>A0AAV9HJ19</accession>
<evidence type="ECO:0000256" key="4">
    <source>
        <dbReference type="SAM" id="MobiDB-lite"/>
    </source>
</evidence>
<evidence type="ECO:0000256" key="3">
    <source>
        <dbReference type="PROSITE-ProRule" id="PRU00239"/>
    </source>
</evidence>
<dbReference type="InterPro" id="IPR038765">
    <property type="entry name" value="Papain-like_cys_pep_sf"/>
</dbReference>
<feature type="region of interest" description="Disordered" evidence="4">
    <location>
        <begin position="609"/>
        <end position="906"/>
    </location>
</feature>
<dbReference type="SUPFAM" id="SSF54001">
    <property type="entry name" value="Cysteine proteinases"/>
    <property type="match status" value="1"/>
</dbReference>
<feature type="domain" description="Calpain catalytic" evidence="5">
    <location>
        <begin position="159"/>
        <end position="452"/>
    </location>
</feature>
<feature type="compositionally biased region" description="Low complexity" evidence="4">
    <location>
        <begin position="793"/>
        <end position="805"/>
    </location>
</feature>
<dbReference type="CDD" id="cd00044">
    <property type="entry name" value="CysPc"/>
    <property type="match status" value="1"/>
</dbReference>
<feature type="compositionally biased region" description="Basic and acidic residues" evidence="4">
    <location>
        <begin position="764"/>
        <end position="792"/>
    </location>
</feature>
<dbReference type="Proteomes" id="UP001321749">
    <property type="component" value="Unassembled WGS sequence"/>
</dbReference>
<dbReference type="GO" id="GO:0004198">
    <property type="term" value="F:calcium-dependent cysteine-type endopeptidase activity"/>
    <property type="evidence" value="ECO:0007669"/>
    <property type="project" value="InterPro"/>
</dbReference>
<feature type="active site" evidence="2 3">
    <location>
        <position position="393"/>
    </location>
</feature>
<feature type="compositionally biased region" description="Basic and acidic residues" evidence="4">
    <location>
        <begin position="701"/>
        <end position="729"/>
    </location>
</feature>
<dbReference type="FunFam" id="3.90.70.10:FF:000072">
    <property type="entry name" value="Cysteine proteinase"/>
    <property type="match status" value="1"/>
</dbReference>